<dbReference type="EMBL" id="JACHBR010000001">
    <property type="protein sequence ID" value="MBB5624489.1"/>
    <property type="molecule type" value="Genomic_DNA"/>
</dbReference>
<proteinExistence type="predicted"/>
<dbReference type="GO" id="GO:0008170">
    <property type="term" value="F:N-methyltransferase activity"/>
    <property type="evidence" value="ECO:0007669"/>
    <property type="project" value="InterPro"/>
</dbReference>
<dbReference type="GO" id="GO:0009307">
    <property type="term" value="P:DNA restriction-modification system"/>
    <property type="evidence" value="ECO:0007669"/>
    <property type="project" value="UniProtKB-KW"/>
</dbReference>
<accession>A0A7W9DMZ8</accession>
<dbReference type="Pfam" id="PF02384">
    <property type="entry name" value="N6_Mtase"/>
    <property type="match status" value="1"/>
</dbReference>
<keyword evidence="1" id="KW-0680">Restriction system</keyword>
<dbReference type="InterPro" id="IPR003356">
    <property type="entry name" value="DNA_methylase_A-5"/>
</dbReference>
<feature type="compositionally biased region" description="Basic and acidic residues" evidence="2">
    <location>
        <begin position="199"/>
        <end position="209"/>
    </location>
</feature>
<dbReference type="GO" id="GO:0003677">
    <property type="term" value="F:DNA binding"/>
    <property type="evidence" value="ECO:0007669"/>
    <property type="project" value="InterPro"/>
</dbReference>
<dbReference type="SUPFAM" id="SSF53335">
    <property type="entry name" value="S-adenosyl-L-methionine-dependent methyltransferases"/>
    <property type="match status" value="1"/>
</dbReference>
<protein>
    <recommendedName>
        <fullName evidence="3">DNA methylase adenine-specific domain-containing protein</fullName>
    </recommendedName>
</protein>
<evidence type="ECO:0000313" key="4">
    <source>
        <dbReference type="EMBL" id="MBB5624489.1"/>
    </source>
</evidence>
<dbReference type="Proteomes" id="UP000588112">
    <property type="component" value="Unassembled WGS sequence"/>
</dbReference>
<dbReference type="PANTHER" id="PTHR42998">
    <property type="entry name" value="TYPE I RESTRICTION ENZYME HINDVIIP M PROTEIN-RELATED"/>
    <property type="match status" value="1"/>
</dbReference>
<dbReference type="RefSeq" id="WP_239139162.1">
    <property type="nucleotide sequence ID" value="NZ_BOOS01000013.1"/>
</dbReference>
<feature type="region of interest" description="Disordered" evidence="2">
    <location>
        <begin position="192"/>
        <end position="231"/>
    </location>
</feature>
<feature type="domain" description="DNA methylase adenine-specific" evidence="3">
    <location>
        <begin position="233"/>
        <end position="382"/>
    </location>
</feature>
<dbReference type="InterPro" id="IPR029063">
    <property type="entry name" value="SAM-dependent_MTases_sf"/>
</dbReference>
<evidence type="ECO:0000256" key="2">
    <source>
        <dbReference type="SAM" id="MobiDB-lite"/>
    </source>
</evidence>
<dbReference type="PRINTS" id="PR00507">
    <property type="entry name" value="N12N6MTFRASE"/>
</dbReference>
<reference evidence="4 5" key="1">
    <citation type="submission" date="2020-08" db="EMBL/GenBank/DDBJ databases">
        <title>Sequencing the genomes of 1000 actinobacteria strains.</title>
        <authorList>
            <person name="Klenk H.-P."/>
        </authorList>
    </citation>
    <scope>NUCLEOTIDE SEQUENCE [LARGE SCALE GENOMIC DNA]</scope>
    <source>
        <strain evidence="4 5">DSM 45790</strain>
    </source>
</reference>
<dbReference type="GO" id="GO:0032259">
    <property type="term" value="P:methylation"/>
    <property type="evidence" value="ECO:0007669"/>
    <property type="project" value="InterPro"/>
</dbReference>
<dbReference type="InterPro" id="IPR052916">
    <property type="entry name" value="Type-I_RE_MTase_Subunit"/>
</dbReference>
<evidence type="ECO:0000313" key="5">
    <source>
        <dbReference type="Proteomes" id="UP000588112"/>
    </source>
</evidence>
<evidence type="ECO:0000259" key="3">
    <source>
        <dbReference type="Pfam" id="PF02384"/>
    </source>
</evidence>
<comment type="caution">
    <text evidence="4">The sequence shown here is derived from an EMBL/GenBank/DDBJ whole genome shotgun (WGS) entry which is preliminary data.</text>
</comment>
<dbReference type="InterPro" id="IPR002052">
    <property type="entry name" value="DNA_methylase_N6_adenine_CS"/>
</dbReference>
<evidence type="ECO:0000256" key="1">
    <source>
        <dbReference type="ARBA" id="ARBA00022747"/>
    </source>
</evidence>
<dbReference type="AlphaFoldDB" id="A0A7W9DMZ8"/>
<dbReference type="PROSITE" id="PS00092">
    <property type="entry name" value="N6_MTASE"/>
    <property type="match status" value="1"/>
</dbReference>
<dbReference type="Gene3D" id="3.40.50.150">
    <property type="entry name" value="Vaccinia Virus protein VP39"/>
    <property type="match status" value="1"/>
</dbReference>
<gene>
    <name evidence="4" type="ORF">BJ981_000188</name>
</gene>
<keyword evidence="5" id="KW-1185">Reference proteome</keyword>
<feature type="region of interest" description="Disordered" evidence="2">
    <location>
        <begin position="416"/>
        <end position="435"/>
    </location>
</feature>
<dbReference type="SUPFAM" id="SSF116734">
    <property type="entry name" value="DNA methylase specificity domain"/>
    <property type="match status" value="1"/>
</dbReference>
<organism evidence="4 5">
    <name type="scientific">Sphaerisporangium krabiense</name>
    <dbReference type="NCBI Taxonomy" id="763782"/>
    <lineage>
        <taxon>Bacteria</taxon>
        <taxon>Bacillati</taxon>
        <taxon>Actinomycetota</taxon>
        <taxon>Actinomycetes</taxon>
        <taxon>Streptosporangiales</taxon>
        <taxon>Streptosporangiaceae</taxon>
        <taxon>Sphaerisporangium</taxon>
    </lineage>
</organism>
<sequence>MGHDAMVNAGDIARLADVGRAAVSNWRRRHDDFPQPVGGTAASPLFSLPEVEDWLRRNGKSYEMSLGDRVWQRVRASGDDLRLGDRVGSAGAFLLYLHRDPGGWKRLSAAPDPVALLPEAAATATADLPVPPAWDLIDAPLYHLLADLAAGEGPAPAFELLCERYAEAHSRQLAVTRPEIAGLLTALVRHDLEDLDDGPPPRDAPEDRPIPGGAPEKGPPPRDAAEDGEPAAASVLDPACGIGALLLPLAGARVLGQEIGDTAALLTAVRLLLRDTHAEIVAGDSLRLDGFPHLRADAVVCDPPFNERAWGYEDLTADPRWEYGLPPRGEPELAWVQHCLAHVRPGGLVAILMPPAAASRRPGKRIRGNLLRAGALRAVVTLQAGGPDLWLLRRPRLGDAPPSQVLLMDAAPAAREASVPGLPAPPSPPGEADGPAAVETAWRAFTADPDKPPPGRCRAVRIIDLLDDEVDLAPARHLPLPADEEDPAAVFVTTAGRFRALAAALPDAPPALDALPRPLDLPSTTIGELVKAGLLTVHQGPPRMPAGTGRTPVLTAADLTAGGVPTGRGSPGPGAVTIQAGDVVAAGVTGDGAARTITEGGAVLGPQLYLYRVDPGRLDADFLAGCLRYAGVWATSRSHPGASRVDARRVRIPRLSLPEQRVYGAAFRRLVELEDRLRETAALGEALIRLGFDGLVGGHLRPSG</sequence>
<dbReference type="PANTHER" id="PTHR42998:SF1">
    <property type="entry name" value="TYPE I RESTRICTION ENZYME HINDI METHYLASE SUBUNIT"/>
    <property type="match status" value="1"/>
</dbReference>
<name>A0A7W9DMZ8_9ACTN</name>
<dbReference type="CDD" id="cd02440">
    <property type="entry name" value="AdoMet_MTases"/>
    <property type="match status" value="1"/>
</dbReference>